<name>A0A0Q3HUG2_BRADI</name>
<dbReference type="Gramene" id="KQJ97170">
    <property type="protein sequence ID" value="KQJ97170"/>
    <property type="gene ID" value="BRADI_3g29200v3"/>
</dbReference>
<dbReference type="Proteomes" id="UP000008810">
    <property type="component" value="Chromosome 3"/>
</dbReference>
<dbReference type="SUPFAM" id="SSF81383">
    <property type="entry name" value="F-box domain"/>
    <property type="match status" value="2"/>
</dbReference>
<dbReference type="InterPro" id="IPR017451">
    <property type="entry name" value="F-box-assoc_interact_dom"/>
</dbReference>
<feature type="domain" description="F-box" evidence="1">
    <location>
        <begin position="414"/>
        <end position="452"/>
    </location>
</feature>
<organism evidence="2">
    <name type="scientific">Brachypodium distachyon</name>
    <name type="common">Purple false brome</name>
    <name type="synonym">Trachynia distachya</name>
    <dbReference type="NCBI Taxonomy" id="15368"/>
    <lineage>
        <taxon>Eukaryota</taxon>
        <taxon>Viridiplantae</taxon>
        <taxon>Streptophyta</taxon>
        <taxon>Embryophyta</taxon>
        <taxon>Tracheophyta</taxon>
        <taxon>Spermatophyta</taxon>
        <taxon>Magnoliopsida</taxon>
        <taxon>Liliopsida</taxon>
        <taxon>Poales</taxon>
        <taxon>Poaceae</taxon>
        <taxon>BOP clade</taxon>
        <taxon>Pooideae</taxon>
        <taxon>Stipodae</taxon>
        <taxon>Brachypodieae</taxon>
        <taxon>Brachypodium</taxon>
    </lineage>
</organism>
<dbReference type="PANTHER" id="PTHR31672:SF13">
    <property type="entry name" value="F-BOX PROTEIN CPR30-LIKE"/>
    <property type="match status" value="1"/>
</dbReference>
<dbReference type="InterPro" id="IPR036047">
    <property type="entry name" value="F-box-like_dom_sf"/>
</dbReference>
<evidence type="ECO:0000259" key="1">
    <source>
        <dbReference type="SMART" id="SM00256"/>
    </source>
</evidence>
<reference evidence="2 3" key="1">
    <citation type="journal article" date="2010" name="Nature">
        <title>Genome sequencing and analysis of the model grass Brachypodium distachyon.</title>
        <authorList>
            <consortium name="International Brachypodium Initiative"/>
        </authorList>
    </citation>
    <scope>NUCLEOTIDE SEQUENCE [LARGE SCALE GENOMIC DNA]</scope>
    <source>
        <strain evidence="2 3">Bd21</strain>
    </source>
</reference>
<dbReference type="PANTHER" id="PTHR31672">
    <property type="entry name" value="BNACNNG10540D PROTEIN"/>
    <property type="match status" value="1"/>
</dbReference>
<evidence type="ECO:0000313" key="2">
    <source>
        <dbReference type="EMBL" id="KQJ97170.1"/>
    </source>
</evidence>
<proteinExistence type="predicted"/>
<dbReference type="AlphaFoldDB" id="A0A0Q3HUG2"/>
<reference evidence="2" key="2">
    <citation type="submission" date="2017-06" db="EMBL/GenBank/DDBJ databases">
        <title>WGS assembly of Brachypodium distachyon.</title>
        <authorList>
            <consortium name="The International Brachypodium Initiative"/>
            <person name="Lucas S."/>
            <person name="Harmon-Smith M."/>
            <person name="Lail K."/>
            <person name="Tice H."/>
            <person name="Grimwood J."/>
            <person name="Bruce D."/>
            <person name="Barry K."/>
            <person name="Shu S."/>
            <person name="Lindquist E."/>
            <person name="Wang M."/>
            <person name="Pitluck S."/>
            <person name="Vogel J.P."/>
            <person name="Garvin D.F."/>
            <person name="Mockler T.C."/>
            <person name="Schmutz J."/>
            <person name="Rokhsar D."/>
            <person name="Bevan M.W."/>
        </authorList>
    </citation>
    <scope>NUCLEOTIDE SEQUENCE</scope>
    <source>
        <strain evidence="2">Bd21</strain>
    </source>
</reference>
<reference evidence="3" key="3">
    <citation type="submission" date="2018-08" db="UniProtKB">
        <authorList>
            <consortium name="EnsemblPlants"/>
        </authorList>
    </citation>
    <scope>IDENTIFICATION</scope>
    <source>
        <strain evidence="3">cv. Bd21</strain>
    </source>
</reference>
<feature type="domain" description="F-box" evidence="1">
    <location>
        <begin position="15"/>
        <end position="55"/>
    </location>
</feature>
<dbReference type="InterPro" id="IPR013187">
    <property type="entry name" value="F-box-assoc_dom_typ3"/>
</dbReference>
<dbReference type="CDD" id="cd22157">
    <property type="entry name" value="F-box_AtFBW1-like"/>
    <property type="match status" value="1"/>
</dbReference>
<dbReference type="EMBL" id="CM000882">
    <property type="protein sequence ID" value="KQJ97170.1"/>
    <property type="molecule type" value="Genomic_DNA"/>
</dbReference>
<dbReference type="OrthoDB" id="597540at2759"/>
<evidence type="ECO:0000313" key="3">
    <source>
        <dbReference type="EnsemblPlants" id="KQJ97170"/>
    </source>
</evidence>
<gene>
    <name evidence="2" type="ORF">BRADI_3g29200v3</name>
</gene>
<dbReference type="EnsemblPlants" id="KQJ97170">
    <property type="protein sequence ID" value="KQJ97170"/>
    <property type="gene ID" value="BRADI_3g29200v3"/>
</dbReference>
<dbReference type="InterPro" id="IPR050796">
    <property type="entry name" value="SCF_F-box_component"/>
</dbReference>
<dbReference type="FunCoup" id="A0A0Q3HUG2">
    <property type="interactions" value="2"/>
</dbReference>
<evidence type="ECO:0000313" key="4">
    <source>
        <dbReference type="Proteomes" id="UP000008810"/>
    </source>
</evidence>
<protein>
    <recommendedName>
        <fullName evidence="1">F-box domain-containing protein</fullName>
    </recommendedName>
</protein>
<dbReference type="InParanoid" id="A0A0Q3HUG2"/>
<sequence length="754" mass="84300">MAHEQDEIDAWALPLPDDIITKILAYLPAKSVGQFRTVSRSWNAELSSPSFIDLHLRCANRNNNQAPKLFFTPTSEPSGERFYYAWQLGRPVEELMADRFTIPKPVTRPLHGLVLIRCPFVGGYSVCNPSTGEALALPDGRSPLKAKFRVSTPTKPAPSYWWHVAYGLGYCSATREYKAVRVFSGSYAEQEQVVPSCEVFVLGAPTSWRLAAQQPPVFVVEEQNPGVFLHGCLHFLCKDGGFVSFDVGDETFGSLPPPPPYPDPEEKTPAARMTELDGCLCVCREKTGGDGPYQVWLLRDYETRRWEMLCCIDRNAWPEPEKTQLQSQWITPLAMYNGGSDEQEERIMFGTGTRKMFAVDLNGSAPEILLSPEETIAGTFDDYSASFPAIGIYEESLVPVGRTREEAVFSSPATEAWSEILKWLPAKTVSELSLVCREWRALVTTDRFIQSHAIHANSAHRRPWVKLILCPCNGLFINVEAIAGLPGLASGPVHCSPPCHGLNVWNLGHHNYMCNPAMNFQEHIELHKEYDDNGAAASPLPLACPHVLVSLVYEEKNPETRDYKLRCEQRWLSDHMWYLADPPPRPVADVPPAYVDGKIYWLVDPNFGPISSEACEMMAMDTTDKDAVFEVLQGPPCSLGRVSILELHGRICVAWSDRDADAIDVWTMKDGGEWCVVYRIELAKFSPEYSAEETTLLGIDPTDGRILLNTGCSLGYYDPNKVELETIYSVGDSEPGYKFCPVFCQESLVLPFME</sequence>
<dbReference type="InterPro" id="IPR001810">
    <property type="entry name" value="F-box_dom"/>
</dbReference>
<dbReference type="Pfam" id="PF00646">
    <property type="entry name" value="F-box"/>
    <property type="match status" value="2"/>
</dbReference>
<dbReference type="Gene3D" id="1.20.1280.50">
    <property type="match status" value="1"/>
</dbReference>
<dbReference type="NCBIfam" id="TIGR01640">
    <property type="entry name" value="F_box_assoc_1"/>
    <property type="match status" value="1"/>
</dbReference>
<dbReference type="Pfam" id="PF08268">
    <property type="entry name" value="FBA_3"/>
    <property type="match status" value="1"/>
</dbReference>
<keyword evidence="4" id="KW-1185">Reference proteome</keyword>
<dbReference type="SMART" id="SM00256">
    <property type="entry name" value="FBOX"/>
    <property type="match status" value="2"/>
</dbReference>
<accession>A0A0Q3HUG2</accession>